<dbReference type="InterPro" id="IPR008979">
    <property type="entry name" value="Galactose-bd-like_sf"/>
</dbReference>
<dbReference type="Pfam" id="PF08530">
    <property type="entry name" value="PepX_C"/>
    <property type="match status" value="1"/>
</dbReference>
<dbReference type="Pfam" id="PF02129">
    <property type="entry name" value="Peptidase_S15"/>
    <property type="match status" value="1"/>
</dbReference>
<gene>
    <name evidence="5" type="ORF">KDK95_24570</name>
</gene>
<dbReference type="SUPFAM" id="SSF53474">
    <property type="entry name" value="alpha/beta-Hydrolases"/>
    <property type="match status" value="1"/>
</dbReference>
<comment type="similarity">
    <text evidence="1">Belongs to the AB hydrolase superfamily.</text>
</comment>
<evidence type="ECO:0000256" key="1">
    <source>
        <dbReference type="ARBA" id="ARBA00008645"/>
    </source>
</evidence>
<dbReference type="GO" id="GO:0052689">
    <property type="term" value="F:carboxylic ester hydrolase activity"/>
    <property type="evidence" value="ECO:0007669"/>
    <property type="project" value="UniProtKB-ARBA"/>
</dbReference>
<proteinExistence type="inferred from homology"/>
<feature type="signal peptide" evidence="3">
    <location>
        <begin position="1"/>
        <end position="36"/>
    </location>
</feature>
<dbReference type="InterPro" id="IPR013736">
    <property type="entry name" value="Xaa-Pro_dipept_C"/>
</dbReference>
<feature type="domain" description="Xaa-Pro dipeptidyl-peptidase C-terminal" evidence="4">
    <location>
        <begin position="309"/>
        <end position="536"/>
    </location>
</feature>
<keyword evidence="6" id="KW-1185">Reference proteome</keyword>
<dbReference type="SMART" id="SM00939">
    <property type="entry name" value="PepX_C"/>
    <property type="match status" value="1"/>
</dbReference>
<dbReference type="InterPro" id="IPR000383">
    <property type="entry name" value="Xaa-Pro-like_dom"/>
</dbReference>
<feature type="chain" id="PRO_5039588112" evidence="3">
    <location>
        <begin position="37"/>
        <end position="537"/>
    </location>
</feature>
<accession>A0A941EDT1</accession>
<dbReference type="InterPro" id="IPR050261">
    <property type="entry name" value="FrsA_esterase"/>
</dbReference>
<dbReference type="RefSeq" id="WP_212520635.1">
    <property type="nucleotide sequence ID" value="NZ_JAGSOH010000088.1"/>
</dbReference>
<keyword evidence="3" id="KW-0732">Signal</keyword>
<sequence length="537" mass="56119">MPFARSSTAIARRPRATAAALAAMTLLASTAAGVLAAPAQAASSSVTNTDVTLTMSDGVDLAGILTQPTSPGPHPAIVFVSSWGLPDFEYYDQAQQFAADGYDVLEYDPRGFYNSGGTIDVASPQDVDDVSTVIDWLLADTNADPAEIGVGGISYGAGLSLLAAAHDPRIKAVASMSAWTDLDYSLYPNNTRHQESTDLLVAAAELTGKLSSDFQSILDDYYADTNINTVLQWGAVRSPQTYVNEINANRTAVFISNGLQDSIFAPSQLTPFYNDLTTAKRLMLQPGDHATAEAGGLLGAANTVWTNVHEWFDHYLTGAANGIDAQQPVQVEPVGTGTYEGYSSLSALSTSSATFNLGGTNIFGTGSLSSAAPGTWSTGIDVGTATCASGGTLEVSGLLEQLLDLPPQCWLPSIARSAAAVWESAMMTSEQKIRGAATLNLTFNPSASTGTVYAYLYDVNLLGEGSLISYVPYTYTDATPGKPTTVSTRFISAAYNVPAGDYLGVVIGTKDPLFLDSDQSGSTVSFSGPSSVTLPLN</sequence>
<dbReference type="PANTHER" id="PTHR22946:SF9">
    <property type="entry name" value="POLYKETIDE TRANSFERASE AF380"/>
    <property type="match status" value="1"/>
</dbReference>
<organism evidence="5 6">
    <name type="scientific">Actinospica acidithermotolerans</name>
    <dbReference type="NCBI Taxonomy" id="2828514"/>
    <lineage>
        <taxon>Bacteria</taxon>
        <taxon>Bacillati</taxon>
        <taxon>Actinomycetota</taxon>
        <taxon>Actinomycetes</taxon>
        <taxon>Catenulisporales</taxon>
        <taxon>Actinospicaceae</taxon>
        <taxon>Actinospica</taxon>
    </lineage>
</organism>
<evidence type="ECO:0000313" key="5">
    <source>
        <dbReference type="EMBL" id="MBR7829502.1"/>
    </source>
</evidence>
<dbReference type="InterPro" id="IPR029058">
    <property type="entry name" value="AB_hydrolase_fold"/>
</dbReference>
<dbReference type="Gene3D" id="3.40.50.1820">
    <property type="entry name" value="alpha/beta hydrolase"/>
    <property type="match status" value="2"/>
</dbReference>
<dbReference type="AlphaFoldDB" id="A0A941EDT1"/>
<comment type="caution">
    <text evidence="5">The sequence shown here is derived from an EMBL/GenBank/DDBJ whole genome shotgun (WGS) entry which is preliminary data.</text>
</comment>
<protein>
    <submittedName>
        <fullName evidence="5">Alpha/beta fold hydrolase</fullName>
    </submittedName>
</protein>
<dbReference type="Proteomes" id="UP000676325">
    <property type="component" value="Unassembled WGS sequence"/>
</dbReference>
<evidence type="ECO:0000256" key="2">
    <source>
        <dbReference type="ARBA" id="ARBA00022801"/>
    </source>
</evidence>
<reference evidence="5" key="1">
    <citation type="submission" date="2021-04" db="EMBL/GenBank/DDBJ databases">
        <title>Genome based classification of Actinospica acidithermotolerans sp. nov., an actinobacterium isolated from an Indonesian hot spring.</title>
        <authorList>
            <person name="Kusuma A.B."/>
            <person name="Putra K.E."/>
            <person name="Nafisah S."/>
            <person name="Loh J."/>
            <person name="Nouioui I."/>
            <person name="Goodfellow M."/>
        </authorList>
    </citation>
    <scope>NUCLEOTIDE SEQUENCE</scope>
    <source>
        <strain evidence="5">MGRD01-02</strain>
    </source>
</reference>
<dbReference type="PANTHER" id="PTHR22946">
    <property type="entry name" value="DIENELACTONE HYDROLASE DOMAIN-CONTAINING PROTEIN-RELATED"/>
    <property type="match status" value="1"/>
</dbReference>
<dbReference type="GO" id="GO:0008239">
    <property type="term" value="F:dipeptidyl-peptidase activity"/>
    <property type="evidence" value="ECO:0007669"/>
    <property type="project" value="InterPro"/>
</dbReference>
<name>A0A941EDT1_9ACTN</name>
<evidence type="ECO:0000313" key="6">
    <source>
        <dbReference type="Proteomes" id="UP000676325"/>
    </source>
</evidence>
<dbReference type="Gene3D" id="2.60.120.260">
    <property type="entry name" value="Galactose-binding domain-like"/>
    <property type="match status" value="1"/>
</dbReference>
<keyword evidence="2 5" id="KW-0378">Hydrolase</keyword>
<dbReference type="SUPFAM" id="SSF49785">
    <property type="entry name" value="Galactose-binding domain-like"/>
    <property type="match status" value="1"/>
</dbReference>
<evidence type="ECO:0000259" key="4">
    <source>
        <dbReference type="SMART" id="SM00939"/>
    </source>
</evidence>
<evidence type="ECO:0000256" key="3">
    <source>
        <dbReference type="SAM" id="SignalP"/>
    </source>
</evidence>
<dbReference type="EMBL" id="JAGSOH010000088">
    <property type="protein sequence ID" value="MBR7829502.1"/>
    <property type="molecule type" value="Genomic_DNA"/>
</dbReference>